<dbReference type="SMART" id="SM00632">
    <property type="entry name" value="Aamy_C"/>
    <property type="match status" value="1"/>
</dbReference>
<dbReference type="Gene3D" id="3.20.20.80">
    <property type="entry name" value="Glycosidases"/>
    <property type="match status" value="1"/>
</dbReference>
<feature type="signal peptide" evidence="14">
    <location>
        <begin position="1"/>
        <end position="31"/>
    </location>
</feature>
<keyword evidence="9 12" id="KW-0119">Carbohydrate metabolism</keyword>
<feature type="region of interest" description="Disordered" evidence="13">
    <location>
        <begin position="368"/>
        <end position="388"/>
    </location>
</feature>
<dbReference type="InterPro" id="IPR013784">
    <property type="entry name" value="Carb-bd-like_fold"/>
</dbReference>
<reference evidence="16 17" key="1">
    <citation type="journal article" date="2014" name="Int. J. Syst. Evol. Microbiol.">
        <title>Complete genome sequence of Corynebacterium casei LMG S-19264T (=DSM 44701T), isolated from a smear-ripened cheese.</title>
        <authorList>
            <consortium name="US DOE Joint Genome Institute (JGI-PGF)"/>
            <person name="Walter F."/>
            <person name="Albersmeier A."/>
            <person name="Kalinowski J."/>
            <person name="Ruckert C."/>
        </authorList>
    </citation>
    <scope>NUCLEOTIDE SEQUENCE [LARGE SCALE GENOMIC DNA]</scope>
    <source>
        <strain evidence="16 17">KCTC 19473</strain>
    </source>
</reference>
<evidence type="ECO:0000256" key="2">
    <source>
        <dbReference type="ARBA" id="ARBA00001913"/>
    </source>
</evidence>
<dbReference type="InterPro" id="IPR031319">
    <property type="entry name" value="A-amylase_C"/>
</dbReference>
<dbReference type="AlphaFoldDB" id="A0A918XD89"/>
<evidence type="ECO:0000256" key="12">
    <source>
        <dbReference type="RuleBase" id="RU361134"/>
    </source>
</evidence>
<keyword evidence="10 12" id="KW-0326">Glycosidase</keyword>
<dbReference type="PRINTS" id="PR00110">
    <property type="entry name" value="ALPHAAMYLASE"/>
</dbReference>
<dbReference type="SUPFAM" id="SSF51011">
    <property type="entry name" value="Glycosyl hydrolase domain"/>
    <property type="match status" value="1"/>
</dbReference>
<name>A0A918XD89_9ACTN</name>
<evidence type="ECO:0000256" key="10">
    <source>
        <dbReference type="ARBA" id="ARBA00023295"/>
    </source>
</evidence>
<dbReference type="InterPro" id="IPR013780">
    <property type="entry name" value="Glyco_hydro_b"/>
</dbReference>
<evidence type="ECO:0000313" key="16">
    <source>
        <dbReference type="EMBL" id="GHD27343.1"/>
    </source>
</evidence>
<dbReference type="CDD" id="cd11317">
    <property type="entry name" value="AmyAc_bac_euk_AmyA"/>
    <property type="match status" value="1"/>
</dbReference>
<dbReference type="Pfam" id="PF02806">
    <property type="entry name" value="Alpha-amylase_C"/>
    <property type="match status" value="1"/>
</dbReference>
<evidence type="ECO:0000256" key="1">
    <source>
        <dbReference type="ARBA" id="ARBA00000548"/>
    </source>
</evidence>
<keyword evidence="6" id="KW-0479">Metal-binding</keyword>
<evidence type="ECO:0000256" key="6">
    <source>
        <dbReference type="ARBA" id="ARBA00022723"/>
    </source>
</evidence>
<dbReference type="Pfam" id="PF00128">
    <property type="entry name" value="Alpha-amylase"/>
    <property type="match status" value="1"/>
</dbReference>
<evidence type="ECO:0000256" key="14">
    <source>
        <dbReference type="SAM" id="SignalP"/>
    </source>
</evidence>
<evidence type="ECO:0000256" key="4">
    <source>
        <dbReference type="ARBA" id="ARBA00012595"/>
    </source>
</evidence>
<dbReference type="InterPro" id="IPR002044">
    <property type="entry name" value="CBM20"/>
</dbReference>
<sequence length="602" mass="64680">MRTLRIGAIAGALALGAGLMAVSGPSAPSEAQPTSQQQAPQVQQTPEDGTLVHLFQWSWDAVADECETFLGPQGFTGVQVSPPQEHVVVEYDEGAHYPWWQDYQPVSYQLDNTRRGTAEDFQGMVDTCADNGVRIYVDAVINHMTGPEAGTGSNGTEWSKYEYPDLYGDGEYGYSRENDFGPCYEEITDWNDRQQIQECELLGLSDLDTGSGYVQDRLVQYLNGLIGMGVGGFRVDATKHVQVEHVDAVFSQLDDVPGWGGRPHVYHEVIGDGTIPYTDYTDHGQITNFDYHRDLSDRFADGSIADLTEMPDHGGLTSDEAVVFVDNHDTQRSDPILTYKDGERYYLATAFMLAHPYGTPKVMSGYDFGGNDAQGPPDTGAEEGNPAGAITEDADCDGSSGWTCDHRHETVAGMAAFRTATAGTGLEERARDGRARVAFDRGAEGFAAFNASGSEWDLDSETSLPDGEYTNAAGPGTVTVSGGQVQATVPADGAVALHTGSTGPGEPGPTDAPDDGTLEATVRTVPGQTVYVVGSTAELGSWDPAAGVALETDEETYPVWSGTVPVSDEDEWKLVRVDEDGTAEWETGDNRVGPDDTVSWRD</sequence>
<evidence type="ECO:0000256" key="13">
    <source>
        <dbReference type="SAM" id="MobiDB-lite"/>
    </source>
</evidence>
<comment type="cofactor">
    <cofactor evidence="2">
        <name>Ca(2+)</name>
        <dbReference type="ChEBI" id="CHEBI:29108"/>
    </cofactor>
</comment>
<dbReference type="PANTHER" id="PTHR43447">
    <property type="entry name" value="ALPHA-AMYLASE"/>
    <property type="match status" value="1"/>
</dbReference>
<dbReference type="InterPro" id="IPR006047">
    <property type="entry name" value="GH13_cat_dom"/>
</dbReference>
<evidence type="ECO:0000256" key="7">
    <source>
        <dbReference type="ARBA" id="ARBA00022801"/>
    </source>
</evidence>
<evidence type="ECO:0000256" key="9">
    <source>
        <dbReference type="ARBA" id="ARBA00023277"/>
    </source>
</evidence>
<evidence type="ECO:0000256" key="3">
    <source>
        <dbReference type="ARBA" id="ARBA00008061"/>
    </source>
</evidence>
<dbReference type="RefSeq" id="WP_017578315.1">
    <property type="nucleotide sequence ID" value="NZ_BMXL01000012.1"/>
</dbReference>
<evidence type="ECO:0000259" key="15">
    <source>
        <dbReference type="PROSITE" id="PS51166"/>
    </source>
</evidence>
<dbReference type="InterPro" id="IPR013783">
    <property type="entry name" value="Ig-like_fold"/>
</dbReference>
<evidence type="ECO:0000256" key="5">
    <source>
        <dbReference type="ARBA" id="ARBA00017303"/>
    </source>
</evidence>
<dbReference type="GO" id="GO:0004556">
    <property type="term" value="F:alpha-amylase activity"/>
    <property type="evidence" value="ECO:0007669"/>
    <property type="project" value="UniProtKB-UniRule"/>
</dbReference>
<keyword evidence="17" id="KW-1185">Reference proteome</keyword>
<organism evidence="16 17">
    <name type="scientific">Nocardiopsis kunsanensis</name>
    <dbReference type="NCBI Taxonomy" id="141693"/>
    <lineage>
        <taxon>Bacteria</taxon>
        <taxon>Bacillati</taxon>
        <taxon>Actinomycetota</taxon>
        <taxon>Actinomycetes</taxon>
        <taxon>Streptosporangiales</taxon>
        <taxon>Nocardiopsidaceae</taxon>
        <taxon>Nocardiopsis</taxon>
    </lineage>
</organism>
<dbReference type="GO" id="GO:2001070">
    <property type="term" value="F:starch binding"/>
    <property type="evidence" value="ECO:0007669"/>
    <property type="project" value="InterPro"/>
</dbReference>
<evidence type="ECO:0000256" key="8">
    <source>
        <dbReference type="ARBA" id="ARBA00022837"/>
    </source>
</evidence>
<feature type="domain" description="CBM20" evidence="15">
    <location>
        <begin position="506"/>
        <end position="602"/>
    </location>
</feature>
<feature type="chain" id="PRO_5036743095" description="Alpha-amylase" evidence="14">
    <location>
        <begin position="32"/>
        <end position="602"/>
    </location>
</feature>
<dbReference type="SMART" id="SM00642">
    <property type="entry name" value="Aamy"/>
    <property type="match status" value="1"/>
</dbReference>
<dbReference type="InterPro" id="IPR006048">
    <property type="entry name" value="A-amylase/branching_C"/>
</dbReference>
<dbReference type="Gene3D" id="2.60.40.1180">
    <property type="entry name" value="Golgi alpha-mannosidase II"/>
    <property type="match status" value="1"/>
</dbReference>
<dbReference type="GO" id="GO:0005975">
    <property type="term" value="P:carbohydrate metabolic process"/>
    <property type="evidence" value="ECO:0007669"/>
    <property type="project" value="InterPro"/>
</dbReference>
<dbReference type="PROSITE" id="PS51166">
    <property type="entry name" value="CBM20"/>
    <property type="match status" value="1"/>
</dbReference>
<comment type="caution">
    <text evidence="16">The sequence shown here is derived from an EMBL/GenBank/DDBJ whole genome shotgun (WGS) entry which is preliminary data.</text>
</comment>
<dbReference type="InterPro" id="IPR017853">
    <property type="entry name" value="GH"/>
</dbReference>
<gene>
    <name evidence="16" type="ORF">GCM10007147_26380</name>
</gene>
<dbReference type="SUPFAM" id="SSF49452">
    <property type="entry name" value="Starch-binding domain-like"/>
    <property type="match status" value="1"/>
</dbReference>
<dbReference type="Gene3D" id="2.60.40.10">
    <property type="entry name" value="Immunoglobulins"/>
    <property type="match status" value="1"/>
</dbReference>
<dbReference type="SMART" id="SM01065">
    <property type="entry name" value="CBM_2"/>
    <property type="match status" value="1"/>
</dbReference>
<dbReference type="EC" id="3.2.1.1" evidence="4 12"/>
<keyword evidence="14" id="KW-0732">Signal</keyword>
<keyword evidence="7 12" id="KW-0378">Hydrolase</keyword>
<dbReference type="CDD" id="cd05467">
    <property type="entry name" value="CBM20"/>
    <property type="match status" value="1"/>
</dbReference>
<evidence type="ECO:0000313" key="17">
    <source>
        <dbReference type="Proteomes" id="UP000654947"/>
    </source>
</evidence>
<dbReference type="Pfam" id="PF00686">
    <property type="entry name" value="CBM_20"/>
    <property type="match status" value="1"/>
</dbReference>
<dbReference type="InterPro" id="IPR006046">
    <property type="entry name" value="Alpha_amylase"/>
</dbReference>
<comment type="similarity">
    <text evidence="3 11">Belongs to the glycosyl hydrolase 13 family.</text>
</comment>
<feature type="region of interest" description="Disordered" evidence="13">
    <location>
        <begin position="23"/>
        <end position="45"/>
    </location>
</feature>
<comment type="catalytic activity">
    <reaction evidence="1 12">
        <text>Endohydrolysis of (1-&gt;4)-alpha-D-glucosidic linkages in polysaccharides containing three or more (1-&gt;4)-alpha-linked D-glucose units.</text>
        <dbReference type="EC" id="3.2.1.1"/>
    </reaction>
</comment>
<dbReference type="Proteomes" id="UP000654947">
    <property type="component" value="Unassembled WGS sequence"/>
</dbReference>
<dbReference type="SUPFAM" id="SSF51445">
    <property type="entry name" value="(Trans)glycosidases"/>
    <property type="match status" value="1"/>
</dbReference>
<dbReference type="EMBL" id="BMXL01000012">
    <property type="protein sequence ID" value="GHD27343.1"/>
    <property type="molecule type" value="Genomic_DNA"/>
</dbReference>
<proteinExistence type="inferred from homology"/>
<feature type="compositionally biased region" description="Basic and acidic residues" evidence="13">
    <location>
        <begin position="588"/>
        <end position="602"/>
    </location>
</feature>
<dbReference type="GO" id="GO:0046872">
    <property type="term" value="F:metal ion binding"/>
    <property type="evidence" value="ECO:0007669"/>
    <property type="project" value="UniProtKB-KW"/>
</dbReference>
<feature type="region of interest" description="Disordered" evidence="13">
    <location>
        <begin position="580"/>
        <end position="602"/>
    </location>
</feature>
<accession>A0A918XD89</accession>
<evidence type="ECO:0000256" key="11">
    <source>
        <dbReference type="RuleBase" id="RU003615"/>
    </source>
</evidence>
<protein>
    <recommendedName>
        <fullName evidence="5 12">Alpha-amylase</fullName>
        <ecNumber evidence="4 12">3.2.1.1</ecNumber>
    </recommendedName>
</protein>
<keyword evidence="8" id="KW-0106">Calcium</keyword>